<dbReference type="OrthoDB" id="267245at2759"/>
<protein>
    <submittedName>
        <fullName evidence="1">Uncharacterized protein</fullName>
    </submittedName>
</protein>
<comment type="caution">
    <text evidence="1">The sequence shown here is derived from an EMBL/GenBank/DDBJ whole genome shotgun (WGS) entry which is preliminary data.</text>
</comment>
<gene>
    <name evidence="1" type="ORF">LtaPh_1412800</name>
</gene>
<reference evidence="1" key="1">
    <citation type="submission" date="2019-11" db="EMBL/GenBank/DDBJ databases">
        <title>Leishmania tarentolae CDS.</title>
        <authorList>
            <person name="Goto Y."/>
            <person name="Yamagishi J."/>
        </authorList>
    </citation>
    <scope>NUCLEOTIDE SEQUENCE [LARGE SCALE GENOMIC DNA]</scope>
    <source>
        <strain evidence="1">Parrot Tar II</strain>
    </source>
</reference>
<dbReference type="EMBL" id="BLBS01000018">
    <property type="protein sequence ID" value="GET87153.1"/>
    <property type="molecule type" value="Genomic_DNA"/>
</dbReference>
<evidence type="ECO:0000313" key="1">
    <source>
        <dbReference type="EMBL" id="GET87153.1"/>
    </source>
</evidence>
<dbReference type="AlphaFoldDB" id="A0A640KC50"/>
<sequence>MRRRIEHAVREEQRHRAEKELDSRVDDLLQALARHILACALPWSERVNASSQKEYIDHSHDAAALSWEGWQDPELADVRCTMTEIQELVDLRVRRPDDAAAATPEGEADGIKMFPPTTTVLVSGGSALPASPVPFYTAFVRQLIERIFVYVTKAALSRVISGDHAHGVFRGAGAAEDDTVLVQCSASNEASSVFPANSVLCLPVIIYIGWRCGYSLLTSIGRMLCMADDDRAAAWLDVTSAALRSLLDGALAHGGGPSTASAGAAADALYHFVVRAKIQTGALQSLWWWLSRVFEHGCTHGLLTTPSSVPSCESSRSTPASMRVFPNSIAATAATADGRCGSKGGATMHTSLAHRDDYRTLWYVGRTESAAYLSSTVLPTVAHFLHTALARFVFSAAESSPDYWSSHAAQLTEALQAVRDVAVHLFPTPAPSISVSPSAVSPSSPIHFDAATASFLRHAVHDALLPLAECVLDDPSLLQGRILPAEKAGFMIPAAAPTTPRIAHDGWSSSCEDEWEGAQVGDDARCSSTTEITVTAAPPAEASQSTLAYALDTLEREFGDLVRADSVVMTLRRL</sequence>
<name>A0A640KC50_LEITA</name>
<evidence type="ECO:0000313" key="2">
    <source>
        <dbReference type="Proteomes" id="UP000419144"/>
    </source>
</evidence>
<dbReference type="Proteomes" id="UP000419144">
    <property type="component" value="Unassembled WGS sequence"/>
</dbReference>
<organism evidence="1 2">
    <name type="scientific">Leishmania tarentolae</name>
    <name type="common">Sauroleishmania tarentolae</name>
    <dbReference type="NCBI Taxonomy" id="5689"/>
    <lineage>
        <taxon>Eukaryota</taxon>
        <taxon>Discoba</taxon>
        <taxon>Euglenozoa</taxon>
        <taxon>Kinetoplastea</taxon>
        <taxon>Metakinetoplastina</taxon>
        <taxon>Trypanosomatida</taxon>
        <taxon>Trypanosomatidae</taxon>
        <taxon>Leishmaniinae</taxon>
        <taxon>Leishmania</taxon>
        <taxon>lizard Leishmania</taxon>
    </lineage>
</organism>
<accession>A0A640KC50</accession>
<dbReference type="VEuPathDB" id="TriTrypDB:LtaPh_1412800"/>
<keyword evidence="2" id="KW-1185">Reference proteome</keyword>
<proteinExistence type="predicted"/>